<dbReference type="InterPro" id="IPR039723">
    <property type="entry name" value="Vps71/ZNHIT1"/>
</dbReference>
<keyword evidence="2" id="KW-0863">Zinc-finger</keyword>
<dbReference type="GeneID" id="94174090"/>
<name>A0A836HD33_LEIEN</name>
<gene>
    <name evidence="6" type="ORF">CUR178_06929</name>
</gene>
<comment type="caution">
    <text evidence="6">The sequence shown here is derived from an EMBL/GenBank/DDBJ whole genome shotgun (WGS) entry which is preliminary data.</text>
</comment>
<feature type="compositionally biased region" description="Basic and acidic residues" evidence="4">
    <location>
        <begin position="226"/>
        <end position="238"/>
    </location>
</feature>
<reference evidence="6 7" key="1">
    <citation type="submission" date="2021-02" db="EMBL/GenBank/DDBJ databases">
        <title>Leishmania (Mundinia) enrietti genome sequencing and assembly.</title>
        <authorList>
            <person name="Almutairi H."/>
            <person name="Gatherer D."/>
        </authorList>
    </citation>
    <scope>NUCLEOTIDE SEQUENCE [LARGE SCALE GENOMIC DNA]</scope>
    <source>
        <strain evidence="6">CUR178</strain>
    </source>
</reference>
<dbReference type="CDD" id="cd21437">
    <property type="entry name" value="zf-HIT_ZNHIT1_like"/>
    <property type="match status" value="1"/>
</dbReference>
<feature type="compositionally biased region" description="Low complexity" evidence="4">
    <location>
        <begin position="72"/>
        <end position="81"/>
    </location>
</feature>
<evidence type="ECO:0000256" key="2">
    <source>
        <dbReference type="ARBA" id="ARBA00022771"/>
    </source>
</evidence>
<evidence type="ECO:0000259" key="5">
    <source>
        <dbReference type="Pfam" id="PF04438"/>
    </source>
</evidence>
<dbReference type="RefSeq" id="XP_067694993.1">
    <property type="nucleotide sequence ID" value="XM_067838580.1"/>
</dbReference>
<feature type="region of interest" description="Disordered" evidence="4">
    <location>
        <begin position="285"/>
        <end position="309"/>
    </location>
</feature>
<dbReference type="InterPro" id="IPR007529">
    <property type="entry name" value="Znf_HIT"/>
</dbReference>
<feature type="region of interest" description="Disordered" evidence="4">
    <location>
        <begin position="71"/>
        <end position="91"/>
    </location>
</feature>
<accession>A0A836HD33</accession>
<organism evidence="6 7">
    <name type="scientific">Leishmania enriettii</name>
    <dbReference type="NCBI Taxonomy" id="5663"/>
    <lineage>
        <taxon>Eukaryota</taxon>
        <taxon>Discoba</taxon>
        <taxon>Euglenozoa</taxon>
        <taxon>Kinetoplastea</taxon>
        <taxon>Metakinetoplastina</taxon>
        <taxon>Trypanosomatida</taxon>
        <taxon>Trypanosomatidae</taxon>
        <taxon>Leishmaniinae</taxon>
        <taxon>Leishmania</taxon>
    </lineage>
</organism>
<proteinExistence type="predicted"/>
<dbReference type="GO" id="GO:0008270">
    <property type="term" value="F:zinc ion binding"/>
    <property type="evidence" value="ECO:0007669"/>
    <property type="project" value="UniProtKB-KW"/>
</dbReference>
<dbReference type="Proteomes" id="UP000674179">
    <property type="component" value="Chromosome 11"/>
</dbReference>
<evidence type="ECO:0000313" key="6">
    <source>
        <dbReference type="EMBL" id="KAG5483932.1"/>
    </source>
</evidence>
<dbReference type="GO" id="GO:0006338">
    <property type="term" value="P:chromatin remodeling"/>
    <property type="evidence" value="ECO:0007669"/>
    <property type="project" value="InterPro"/>
</dbReference>
<dbReference type="GO" id="GO:0005634">
    <property type="term" value="C:nucleus"/>
    <property type="evidence" value="ECO:0007669"/>
    <property type="project" value="UniProtKB-ARBA"/>
</dbReference>
<feature type="compositionally biased region" description="Low complexity" evidence="4">
    <location>
        <begin position="132"/>
        <end position="144"/>
    </location>
</feature>
<evidence type="ECO:0000256" key="3">
    <source>
        <dbReference type="ARBA" id="ARBA00022833"/>
    </source>
</evidence>
<feature type="domain" description="HIT-type" evidence="5">
    <location>
        <begin position="441"/>
        <end position="469"/>
    </location>
</feature>
<keyword evidence="7" id="KW-1185">Reference proteome</keyword>
<feature type="compositionally biased region" description="Low complexity" evidence="4">
    <location>
        <begin position="185"/>
        <end position="215"/>
    </location>
</feature>
<dbReference type="AlphaFoldDB" id="A0A836HD33"/>
<feature type="region of interest" description="Disordered" evidence="4">
    <location>
        <begin position="132"/>
        <end position="238"/>
    </location>
</feature>
<dbReference type="PANTHER" id="PTHR13093">
    <property type="entry name" value="ZINC FINGER HIT DOMAIN CONTAINING PROTEIN 1"/>
    <property type="match status" value="1"/>
</dbReference>
<sequence length="482" mass="51422">MSRMYGGSRSASQLERLARLSDDNAFVDVEATLKRIGGEGAWETSVSGGGRPFNGTASPIIGLSLGSGGASASGATTAAGARRGHARKGTRASEAALLSGARIPLTESLQDQHKAYLESVSAAARKWEEASCNSSGSDASASDSAGEDDKDTGGNGGVQAAERRRVKLKTRRGGPQEKVISAEALSPTSLPSSGSPCELLTVRSSRRSPATSATVARKRPRGARRAGRDTADADADRRDDHGVDLAKVDPCSSLVAKLTAELRLIRQWERVMLECPPKIINGVLSPEPRAPWTQTASTSRKTDALPSSSEATYFGDDDAEVLPYPLLQMYSICPSYEALTAGPVCRREVVRRTAPVEARGHKESPRTGLVSSLVMPAESATRTVQVAGFKFAVPEQILLHRKRRGQRHQKGAGDTDRPVSGGQVDFIDPGSEDAVQGERQHHLCSVCMLPASYRCLRCRTSLFCSIDCHVLHDATRCLKFTV</sequence>
<protein>
    <recommendedName>
        <fullName evidence="5">HIT-type domain-containing protein</fullName>
    </recommendedName>
</protein>
<feature type="compositionally biased region" description="Polar residues" evidence="4">
    <location>
        <begin position="292"/>
        <end position="309"/>
    </location>
</feature>
<dbReference type="Pfam" id="PF04438">
    <property type="entry name" value="zf-HIT"/>
    <property type="match status" value="1"/>
</dbReference>
<keyword evidence="1" id="KW-0479">Metal-binding</keyword>
<dbReference type="KEGG" id="lenr:94174090"/>
<dbReference type="EMBL" id="JAFHKP010000011">
    <property type="protein sequence ID" value="KAG5483932.1"/>
    <property type="molecule type" value="Genomic_DNA"/>
</dbReference>
<evidence type="ECO:0000256" key="4">
    <source>
        <dbReference type="SAM" id="MobiDB-lite"/>
    </source>
</evidence>
<feature type="region of interest" description="Disordered" evidence="4">
    <location>
        <begin position="402"/>
        <end position="431"/>
    </location>
</feature>
<dbReference type="OrthoDB" id="74807at2759"/>
<evidence type="ECO:0000313" key="7">
    <source>
        <dbReference type="Proteomes" id="UP000674179"/>
    </source>
</evidence>
<evidence type="ECO:0000256" key="1">
    <source>
        <dbReference type="ARBA" id="ARBA00022723"/>
    </source>
</evidence>
<feature type="compositionally biased region" description="Basic residues" evidence="4">
    <location>
        <begin position="216"/>
        <end position="225"/>
    </location>
</feature>
<keyword evidence="3" id="KW-0862">Zinc</keyword>